<proteinExistence type="predicted"/>
<protein>
    <recommendedName>
        <fullName evidence="2">WKF domain-containing protein</fullName>
    </recommendedName>
</protein>
<dbReference type="PANTHER" id="PTHR22306:SF2">
    <property type="entry name" value="CHROMOSOME 7 OPEN READING FRAME 50"/>
    <property type="match status" value="1"/>
</dbReference>
<dbReference type="InParanoid" id="A0A401GB45"/>
<feature type="compositionally biased region" description="Basic and acidic residues" evidence="1">
    <location>
        <begin position="187"/>
        <end position="216"/>
    </location>
</feature>
<dbReference type="Pfam" id="PF10180">
    <property type="entry name" value="WKF"/>
    <property type="match status" value="1"/>
</dbReference>
<evidence type="ECO:0000313" key="3">
    <source>
        <dbReference type="EMBL" id="GBE79406.1"/>
    </source>
</evidence>
<keyword evidence="4" id="KW-1185">Reference proteome</keyword>
<reference evidence="3 4" key="1">
    <citation type="journal article" date="2018" name="Sci. Rep.">
        <title>Genome sequence of the cauliflower mushroom Sparassis crispa (Hanabiratake) and its association with beneficial usage.</title>
        <authorList>
            <person name="Kiyama R."/>
            <person name="Furutani Y."/>
            <person name="Kawaguchi K."/>
            <person name="Nakanishi T."/>
        </authorList>
    </citation>
    <scope>NUCLEOTIDE SEQUENCE [LARGE SCALE GENOMIC DNA]</scope>
</reference>
<sequence>MSKPQPREAVPSELDVVQLSEGVKLKEKKTKRRKAEEVVDPSQAEDVTILEPDAVQLSESVKPKEKKRKKRKVAEGVDRSQAEDATTDFSAADTGESKPEKKLKDKRRHENEKTREPEVAEGDGDGENRTKLKKKRKGNEDRHAVVEPNAGPGPSVDGVETSEKNLVVDKVKGYQVHGEDSSGESEVLSRESRKKERAREEERLMDAKDAERTKKKEEKKKRKEVAEDETTTTVAHKPKQKKHKSHSNRLGFANPSQDESLADQSRKALGYAFVYITEPEKWKFNKARQNWLIRNVWSSDAIPEVYMPLLTRYLAGVQGGVREILLKTCRDLLASPSQMVPSTDAAEPSTNEPAVVADASATKQLRAAALVAVLELVDEASSVDHQ</sequence>
<dbReference type="AlphaFoldDB" id="A0A401GB45"/>
<dbReference type="PANTHER" id="PTHR22306">
    <property type="entry name" value="CHROMOSOME 7 OPEN READING FRAME 50"/>
    <property type="match status" value="1"/>
</dbReference>
<feature type="region of interest" description="Disordered" evidence="1">
    <location>
        <begin position="25"/>
        <end position="261"/>
    </location>
</feature>
<feature type="compositionally biased region" description="Basic residues" evidence="1">
    <location>
        <begin position="236"/>
        <end position="247"/>
    </location>
</feature>
<evidence type="ECO:0000256" key="1">
    <source>
        <dbReference type="SAM" id="MobiDB-lite"/>
    </source>
</evidence>
<dbReference type="GeneID" id="38776323"/>
<comment type="caution">
    <text evidence="3">The sequence shown here is derived from an EMBL/GenBank/DDBJ whole genome shotgun (WGS) entry which is preliminary data.</text>
</comment>
<name>A0A401GB45_9APHY</name>
<feature type="compositionally biased region" description="Basic and acidic residues" evidence="1">
    <location>
        <begin position="161"/>
        <end position="180"/>
    </location>
</feature>
<dbReference type="InterPro" id="IPR019327">
    <property type="entry name" value="WKF"/>
</dbReference>
<feature type="compositionally biased region" description="Basic and acidic residues" evidence="1">
    <location>
        <begin position="73"/>
        <end position="82"/>
    </location>
</feature>
<organism evidence="3 4">
    <name type="scientific">Sparassis crispa</name>
    <dbReference type="NCBI Taxonomy" id="139825"/>
    <lineage>
        <taxon>Eukaryota</taxon>
        <taxon>Fungi</taxon>
        <taxon>Dikarya</taxon>
        <taxon>Basidiomycota</taxon>
        <taxon>Agaricomycotina</taxon>
        <taxon>Agaricomycetes</taxon>
        <taxon>Polyporales</taxon>
        <taxon>Sparassidaceae</taxon>
        <taxon>Sparassis</taxon>
    </lineage>
</organism>
<dbReference type="Proteomes" id="UP000287166">
    <property type="component" value="Unassembled WGS sequence"/>
</dbReference>
<evidence type="ECO:0000259" key="2">
    <source>
        <dbReference type="Pfam" id="PF10180"/>
    </source>
</evidence>
<feature type="domain" description="WKF" evidence="2">
    <location>
        <begin position="272"/>
        <end position="331"/>
    </location>
</feature>
<dbReference type="EMBL" id="BFAD01000002">
    <property type="protein sequence ID" value="GBE79406.1"/>
    <property type="molecule type" value="Genomic_DNA"/>
</dbReference>
<evidence type="ECO:0000313" key="4">
    <source>
        <dbReference type="Proteomes" id="UP000287166"/>
    </source>
</evidence>
<dbReference type="OrthoDB" id="10261563at2759"/>
<gene>
    <name evidence="3" type="ORF">SCP_0206040</name>
</gene>
<accession>A0A401GB45</accession>
<dbReference type="RefSeq" id="XP_027610319.1">
    <property type="nucleotide sequence ID" value="XM_027754518.1"/>
</dbReference>
<dbReference type="STRING" id="139825.A0A401GB45"/>
<feature type="compositionally biased region" description="Basic and acidic residues" evidence="1">
    <location>
        <begin position="95"/>
        <end position="118"/>
    </location>
</feature>